<dbReference type="GO" id="GO:0016020">
    <property type="term" value="C:membrane"/>
    <property type="evidence" value="ECO:0007669"/>
    <property type="project" value="UniProtKB-SubCell"/>
</dbReference>
<accession>A0A9N9FAN7</accession>
<evidence type="ECO:0000256" key="3">
    <source>
        <dbReference type="ARBA" id="ARBA00022679"/>
    </source>
</evidence>
<keyword evidence="5" id="KW-0479">Metal-binding</keyword>
<name>A0A9N9FAN7_9GLOM</name>
<protein>
    <submittedName>
        <fullName evidence="15">11598_t:CDS:1</fullName>
    </submittedName>
</protein>
<evidence type="ECO:0000256" key="12">
    <source>
        <dbReference type="SAM" id="SignalP"/>
    </source>
</evidence>
<evidence type="ECO:0000256" key="7">
    <source>
        <dbReference type="ARBA" id="ARBA00022786"/>
    </source>
</evidence>
<feature type="transmembrane region" description="Helical" evidence="11">
    <location>
        <begin position="207"/>
        <end position="230"/>
    </location>
</feature>
<sequence length="418" mass="45793">MSRSHTPAAPFTSFTFLFIFFLLFTSFCVNVKANYLTLHQDIIGPDSIDSVIDSSSGIDYGSEEDKSIVTVDQTPKPVGNVMGVLYSISDACSTSNENIPLLSTIPQKLNSTRIAIFSLSDTCSILQQILNVQKSGAICAIVYKVDGSTSENGQSNVSPTDITIPAVTINANIFNALTKKLNDTTQQTSKFVRVVVSSSQGGFNGGWKVAIIVIGCLLAVSFLVSVLIHCRLYQLRRRERNIMVARHESESIGSSISAASSTTTKVSEKSSSKNAPTIEYANDVCAICLEEFNDGELLRRLPLCSHEYHKECIDSTPPEVIAKREKKFDQAMQVHARLNSIYDTSNNRHESSRFSTISNDNNGGGTGSSKYGRFLDWFGYGNTDPRDVNPHVRPNGNLFAIQDLPQVVVRSESSTRMV</sequence>
<evidence type="ECO:0000256" key="5">
    <source>
        <dbReference type="ARBA" id="ARBA00022723"/>
    </source>
</evidence>
<keyword evidence="3" id="KW-0808">Transferase</keyword>
<keyword evidence="7" id="KW-0833">Ubl conjugation pathway</keyword>
<evidence type="ECO:0000313" key="15">
    <source>
        <dbReference type="EMBL" id="CAG8520770.1"/>
    </source>
</evidence>
<proteinExistence type="predicted"/>
<dbReference type="PANTHER" id="PTHR45768:SF18">
    <property type="entry name" value="RING-H2 FINGER PROTEIN ATL47-RELATED"/>
    <property type="match status" value="1"/>
</dbReference>
<dbReference type="Proteomes" id="UP000789706">
    <property type="component" value="Unassembled WGS sequence"/>
</dbReference>
<comment type="caution">
    <text evidence="15">The sequence shown here is derived from an EMBL/GenBank/DDBJ whole genome shotgun (WGS) entry which is preliminary data.</text>
</comment>
<keyword evidence="16" id="KW-1185">Reference proteome</keyword>
<feature type="domain" description="RING-type" evidence="14">
    <location>
        <begin position="285"/>
        <end position="313"/>
    </location>
</feature>
<evidence type="ECO:0000256" key="2">
    <source>
        <dbReference type="ARBA" id="ARBA00004906"/>
    </source>
</evidence>
<feature type="signal peptide" evidence="12">
    <location>
        <begin position="1"/>
        <end position="33"/>
    </location>
</feature>
<evidence type="ECO:0000256" key="11">
    <source>
        <dbReference type="SAM" id="Phobius"/>
    </source>
</evidence>
<feature type="domain" description="PA" evidence="13">
    <location>
        <begin position="113"/>
        <end position="176"/>
    </location>
</feature>
<dbReference type="Pfam" id="PF17123">
    <property type="entry name" value="zf-RING_11"/>
    <property type="match status" value="1"/>
</dbReference>
<dbReference type="SUPFAM" id="SSF57850">
    <property type="entry name" value="RING/U-box"/>
    <property type="match status" value="1"/>
</dbReference>
<evidence type="ECO:0000256" key="9">
    <source>
        <dbReference type="ARBA" id="ARBA00022989"/>
    </source>
</evidence>
<dbReference type="GO" id="GO:0008270">
    <property type="term" value="F:zinc ion binding"/>
    <property type="evidence" value="ECO:0007669"/>
    <property type="project" value="UniProtKB-KW"/>
</dbReference>
<keyword evidence="8" id="KW-0862">Zinc</keyword>
<dbReference type="Gene3D" id="3.50.30.30">
    <property type="match status" value="1"/>
</dbReference>
<evidence type="ECO:0000256" key="1">
    <source>
        <dbReference type="ARBA" id="ARBA00004167"/>
    </source>
</evidence>
<dbReference type="InterPro" id="IPR003137">
    <property type="entry name" value="PA_domain"/>
</dbReference>
<evidence type="ECO:0000259" key="14">
    <source>
        <dbReference type="Pfam" id="PF17123"/>
    </source>
</evidence>
<dbReference type="CDD" id="cd00538">
    <property type="entry name" value="PA"/>
    <property type="match status" value="1"/>
</dbReference>
<dbReference type="InterPro" id="IPR001841">
    <property type="entry name" value="Znf_RING"/>
</dbReference>
<evidence type="ECO:0000256" key="4">
    <source>
        <dbReference type="ARBA" id="ARBA00022692"/>
    </source>
</evidence>
<evidence type="ECO:0000256" key="6">
    <source>
        <dbReference type="ARBA" id="ARBA00022771"/>
    </source>
</evidence>
<keyword evidence="10 11" id="KW-0472">Membrane</keyword>
<keyword evidence="6" id="KW-0863">Zinc-finger</keyword>
<dbReference type="GO" id="GO:0016740">
    <property type="term" value="F:transferase activity"/>
    <property type="evidence" value="ECO:0007669"/>
    <property type="project" value="UniProtKB-KW"/>
</dbReference>
<comment type="subcellular location">
    <subcellularLocation>
        <location evidence="1">Membrane</location>
        <topology evidence="1">Single-pass membrane protein</topology>
    </subcellularLocation>
</comment>
<comment type="pathway">
    <text evidence="2">Protein modification; protein ubiquitination.</text>
</comment>
<keyword evidence="4 11" id="KW-0812">Transmembrane</keyword>
<dbReference type="InterPro" id="IPR013083">
    <property type="entry name" value="Znf_RING/FYVE/PHD"/>
</dbReference>
<reference evidence="15" key="1">
    <citation type="submission" date="2021-06" db="EMBL/GenBank/DDBJ databases">
        <authorList>
            <person name="Kallberg Y."/>
            <person name="Tangrot J."/>
            <person name="Rosling A."/>
        </authorList>
    </citation>
    <scope>NUCLEOTIDE SEQUENCE</scope>
    <source>
        <strain evidence="15">AZ414A</strain>
    </source>
</reference>
<dbReference type="Pfam" id="PF02225">
    <property type="entry name" value="PA"/>
    <property type="match status" value="1"/>
</dbReference>
<dbReference type="AlphaFoldDB" id="A0A9N9FAN7"/>
<dbReference type="PANTHER" id="PTHR45768">
    <property type="entry name" value="E3 UBIQUITIN-PROTEIN LIGASE RNF13-LIKE"/>
    <property type="match status" value="1"/>
</dbReference>
<dbReference type="Gene3D" id="3.30.40.10">
    <property type="entry name" value="Zinc/RING finger domain, C3HC4 (zinc finger)"/>
    <property type="match status" value="1"/>
</dbReference>
<evidence type="ECO:0000259" key="13">
    <source>
        <dbReference type="Pfam" id="PF02225"/>
    </source>
</evidence>
<keyword evidence="12" id="KW-0732">Signal</keyword>
<evidence type="ECO:0000256" key="8">
    <source>
        <dbReference type="ARBA" id="ARBA00022833"/>
    </source>
</evidence>
<organism evidence="15 16">
    <name type="scientific">Diversispora eburnea</name>
    <dbReference type="NCBI Taxonomy" id="1213867"/>
    <lineage>
        <taxon>Eukaryota</taxon>
        <taxon>Fungi</taxon>
        <taxon>Fungi incertae sedis</taxon>
        <taxon>Mucoromycota</taxon>
        <taxon>Glomeromycotina</taxon>
        <taxon>Glomeromycetes</taxon>
        <taxon>Diversisporales</taxon>
        <taxon>Diversisporaceae</taxon>
        <taxon>Diversispora</taxon>
    </lineage>
</organism>
<keyword evidence="9 11" id="KW-1133">Transmembrane helix</keyword>
<evidence type="ECO:0000256" key="10">
    <source>
        <dbReference type="ARBA" id="ARBA00023136"/>
    </source>
</evidence>
<gene>
    <name evidence="15" type="ORF">DEBURN_LOCUS5649</name>
</gene>
<dbReference type="EMBL" id="CAJVPK010000516">
    <property type="protein sequence ID" value="CAG8520770.1"/>
    <property type="molecule type" value="Genomic_DNA"/>
</dbReference>
<evidence type="ECO:0000313" key="16">
    <source>
        <dbReference type="Proteomes" id="UP000789706"/>
    </source>
</evidence>
<feature type="chain" id="PRO_5040187469" evidence="12">
    <location>
        <begin position="34"/>
        <end position="418"/>
    </location>
</feature>
<dbReference type="OrthoDB" id="8062037at2759"/>